<keyword evidence="3" id="KW-1185">Reference proteome</keyword>
<evidence type="ECO:0000313" key="2">
    <source>
        <dbReference type="EMBL" id="CAG5083033.1"/>
    </source>
</evidence>
<feature type="transmembrane region" description="Helical" evidence="1">
    <location>
        <begin position="55"/>
        <end position="78"/>
    </location>
</feature>
<organism evidence="2 3">
    <name type="scientific">Thermobacillus xylanilyticus</name>
    <dbReference type="NCBI Taxonomy" id="76633"/>
    <lineage>
        <taxon>Bacteria</taxon>
        <taxon>Bacillati</taxon>
        <taxon>Bacillota</taxon>
        <taxon>Bacilli</taxon>
        <taxon>Bacillales</taxon>
        <taxon>Paenibacillaceae</taxon>
        <taxon>Thermobacillus</taxon>
    </lineage>
</organism>
<keyword evidence="1" id="KW-1133">Transmembrane helix</keyword>
<comment type="caution">
    <text evidence="2">The sequence shown here is derived from an EMBL/GenBank/DDBJ whole genome shotgun (WGS) entry which is preliminary data.</text>
</comment>
<proteinExistence type="predicted"/>
<reference evidence="2 3" key="1">
    <citation type="submission" date="2021-04" db="EMBL/GenBank/DDBJ databases">
        <authorList>
            <person name="Rakotoarivonina H."/>
        </authorList>
    </citation>
    <scope>NUCLEOTIDE SEQUENCE [LARGE SCALE GENOMIC DNA]</scope>
    <source>
        <strain evidence="2 3">XE</strain>
    </source>
</reference>
<protein>
    <recommendedName>
        <fullName evidence="4">ABC transporter permease</fullName>
    </recommendedName>
</protein>
<dbReference type="Proteomes" id="UP000681526">
    <property type="component" value="Unassembled WGS sequence"/>
</dbReference>
<evidence type="ECO:0000256" key="1">
    <source>
        <dbReference type="SAM" id="Phobius"/>
    </source>
</evidence>
<keyword evidence="1" id="KW-0812">Transmembrane</keyword>
<sequence length="134" mass="15158">MWMEIVVELSRVVLLALILARLEKLPVRLLLRKAFWNDFRTRCAAYLGRNWPHVLLAQIAGFLLLVYGLMNGLIAVIVNEGTVRMAAEMAGFGHDKREAASNAMVYFLKNMSVIPMTMVYLARMIGFGDERVNA</sequence>
<gene>
    <name evidence="2" type="primary">txxe 1516</name>
    <name evidence="2" type="ORF">TXXE_06685</name>
</gene>
<feature type="transmembrane region" description="Helical" evidence="1">
    <location>
        <begin position="99"/>
        <end position="122"/>
    </location>
</feature>
<accession>A0ABM8V2I7</accession>
<keyword evidence="1" id="KW-0472">Membrane</keyword>
<name>A0ABM8V2I7_THEXY</name>
<evidence type="ECO:0000313" key="3">
    <source>
        <dbReference type="Proteomes" id="UP000681526"/>
    </source>
</evidence>
<dbReference type="EMBL" id="CAJRAY010000026">
    <property type="protein sequence ID" value="CAG5083033.1"/>
    <property type="molecule type" value="Genomic_DNA"/>
</dbReference>
<evidence type="ECO:0008006" key="4">
    <source>
        <dbReference type="Google" id="ProtNLM"/>
    </source>
</evidence>